<dbReference type="EMBL" id="GBRH01220347">
    <property type="protein sequence ID" value="JAD77548.1"/>
    <property type="molecule type" value="Transcribed_RNA"/>
</dbReference>
<evidence type="ECO:0000313" key="2">
    <source>
        <dbReference type="EMBL" id="JAD77548.1"/>
    </source>
</evidence>
<protein>
    <submittedName>
        <fullName evidence="2">Uncharacterized protein</fullName>
    </submittedName>
</protein>
<organism evidence="2">
    <name type="scientific">Arundo donax</name>
    <name type="common">Giant reed</name>
    <name type="synonym">Donax arundinaceus</name>
    <dbReference type="NCBI Taxonomy" id="35708"/>
    <lineage>
        <taxon>Eukaryota</taxon>
        <taxon>Viridiplantae</taxon>
        <taxon>Streptophyta</taxon>
        <taxon>Embryophyta</taxon>
        <taxon>Tracheophyta</taxon>
        <taxon>Spermatophyta</taxon>
        <taxon>Magnoliopsida</taxon>
        <taxon>Liliopsida</taxon>
        <taxon>Poales</taxon>
        <taxon>Poaceae</taxon>
        <taxon>PACMAD clade</taxon>
        <taxon>Arundinoideae</taxon>
        <taxon>Arundineae</taxon>
        <taxon>Arundo</taxon>
    </lineage>
</organism>
<name>A0A0A9CSZ6_ARUDO</name>
<evidence type="ECO:0000256" key="1">
    <source>
        <dbReference type="SAM" id="MobiDB-lite"/>
    </source>
</evidence>
<proteinExistence type="predicted"/>
<feature type="compositionally biased region" description="Basic and acidic residues" evidence="1">
    <location>
        <begin position="74"/>
        <end position="95"/>
    </location>
</feature>
<accession>A0A0A9CSZ6</accession>
<reference evidence="2" key="1">
    <citation type="submission" date="2014-09" db="EMBL/GenBank/DDBJ databases">
        <authorList>
            <person name="Magalhaes I.L.F."/>
            <person name="Oliveira U."/>
            <person name="Santos F.R."/>
            <person name="Vidigal T.H.D.A."/>
            <person name="Brescovit A.D."/>
            <person name="Santos A.J."/>
        </authorList>
    </citation>
    <scope>NUCLEOTIDE SEQUENCE</scope>
    <source>
        <tissue evidence="2">Shoot tissue taken approximately 20 cm above the soil surface</tissue>
    </source>
</reference>
<feature type="region of interest" description="Disordered" evidence="1">
    <location>
        <begin position="66"/>
        <end position="95"/>
    </location>
</feature>
<sequence length="256" mass="28336">MRGVELRMRGARMKPKASLPASWQGHCDWKPEVKPSSRDHASITHAFTLSRSLQAFMVSWSSSSQVLPEPTAHTQRERERVLPEPTAHREREREKQVRSIYCDSAQTTVRVKATVLLVGQQIALAVPLVAVTHRIGGLRSVGATPLSSTGVVDLSKARDAADRIGVAELKGERRSFCVMRLDQTGQAAGGVVARRRRHVAAMTLSESGHCFVPPMRAVNRRWSWRVTTFGSRLKNHGMRKRSGVVQEPSFNATSLG</sequence>
<reference evidence="2" key="2">
    <citation type="journal article" date="2015" name="Data Brief">
        <title>Shoot transcriptome of the giant reed, Arundo donax.</title>
        <authorList>
            <person name="Barrero R.A."/>
            <person name="Guerrero F.D."/>
            <person name="Moolhuijzen P."/>
            <person name="Goolsby J.A."/>
            <person name="Tidwell J."/>
            <person name="Bellgard S.E."/>
            <person name="Bellgard M.I."/>
        </authorList>
    </citation>
    <scope>NUCLEOTIDE SEQUENCE</scope>
    <source>
        <tissue evidence="2">Shoot tissue taken approximately 20 cm above the soil surface</tissue>
    </source>
</reference>
<dbReference type="AlphaFoldDB" id="A0A0A9CSZ6"/>